<evidence type="ECO:0000313" key="1">
    <source>
        <dbReference type="EMBL" id="MFD3001464.1"/>
    </source>
</evidence>
<sequence>MILFHNSILKLDYSPATDILDVGYPDLHDYMLSEIKHSIDILIDTVKNYDVKKVILDSSRTVSSVSSEESREIAVYLASGLMKTRVQKVARVQSPSSDIEERAQGNIRHINESIQLPFQLQNFTSKEVAIEWLKA</sequence>
<name>A0ABW6BWZ8_9BACT</name>
<dbReference type="EMBL" id="JBHUOX010000009">
    <property type="protein sequence ID" value="MFD3001464.1"/>
    <property type="molecule type" value="Genomic_DNA"/>
</dbReference>
<organism evidence="1 2">
    <name type="scientific">Pontibacter toksunensis</name>
    <dbReference type="NCBI Taxonomy" id="1332631"/>
    <lineage>
        <taxon>Bacteria</taxon>
        <taxon>Pseudomonadati</taxon>
        <taxon>Bacteroidota</taxon>
        <taxon>Cytophagia</taxon>
        <taxon>Cytophagales</taxon>
        <taxon>Hymenobacteraceae</taxon>
        <taxon>Pontibacter</taxon>
    </lineage>
</organism>
<evidence type="ECO:0000313" key="2">
    <source>
        <dbReference type="Proteomes" id="UP001597641"/>
    </source>
</evidence>
<gene>
    <name evidence="1" type="ORF">ACFS7Z_13925</name>
</gene>
<keyword evidence="2" id="KW-1185">Reference proteome</keyword>
<dbReference type="Proteomes" id="UP001597641">
    <property type="component" value="Unassembled WGS sequence"/>
</dbReference>
<reference evidence="2" key="1">
    <citation type="journal article" date="2019" name="Int. J. Syst. Evol. Microbiol.">
        <title>The Global Catalogue of Microorganisms (GCM) 10K type strain sequencing project: providing services to taxonomists for standard genome sequencing and annotation.</title>
        <authorList>
            <consortium name="The Broad Institute Genomics Platform"/>
            <consortium name="The Broad Institute Genome Sequencing Center for Infectious Disease"/>
            <person name="Wu L."/>
            <person name="Ma J."/>
        </authorList>
    </citation>
    <scope>NUCLEOTIDE SEQUENCE [LARGE SCALE GENOMIC DNA]</scope>
    <source>
        <strain evidence="2">KCTC 23984</strain>
    </source>
</reference>
<dbReference type="RefSeq" id="WP_377485585.1">
    <property type="nucleotide sequence ID" value="NZ_JBHUOX010000009.1"/>
</dbReference>
<proteinExistence type="predicted"/>
<accession>A0ABW6BWZ8</accession>
<protein>
    <recommendedName>
        <fullName evidence="3">SpoIIAA-like protein</fullName>
    </recommendedName>
</protein>
<evidence type="ECO:0008006" key="3">
    <source>
        <dbReference type="Google" id="ProtNLM"/>
    </source>
</evidence>
<comment type="caution">
    <text evidence="1">The sequence shown here is derived from an EMBL/GenBank/DDBJ whole genome shotgun (WGS) entry which is preliminary data.</text>
</comment>